<dbReference type="PANTHER" id="PTHR38011:SF7">
    <property type="entry name" value="2,5-DIAMINO-6-RIBOSYLAMINO-4(3H)-PYRIMIDINONE 5'-PHOSPHATE REDUCTASE"/>
    <property type="match status" value="1"/>
</dbReference>
<evidence type="ECO:0000256" key="12">
    <source>
        <dbReference type="ARBA" id="ARBA00049020"/>
    </source>
</evidence>
<keyword evidence="6" id="KW-0686">Riboflavin biosynthesis</keyword>
<evidence type="ECO:0000256" key="2">
    <source>
        <dbReference type="ARBA" id="ARBA00005104"/>
    </source>
</evidence>
<keyword evidence="7" id="KW-0521">NADP</keyword>
<evidence type="ECO:0000256" key="11">
    <source>
        <dbReference type="ARBA" id="ARBA00047550"/>
    </source>
</evidence>
<proteinExistence type="inferred from homology"/>
<evidence type="ECO:0000256" key="7">
    <source>
        <dbReference type="ARBA" id="ARBA00022857"/>
    </source>
</evidence>
<comment type="function">
    <text evidence="1">Catalyzes an early step in riboflavin biosynthesis, the NADPH-dependent reduction of the ribose side chain of 2,5-diamino-6-ribosylamino-4(3H)-pyrimidinone 5'-phosphate, yielding 2,5-diamino-6-ribitylamino-4(3H)-pyrimidinone 5'-phosphate.</text>
</comment>
<evidence type="ECO:0000256" key="10">
    <source>
        <dbReference type="ARBA" id="ARBA00031630"/>
    </source>
</evidence>
<comment type="similarity">
    <text evidence="3">Belongs to the HTP reductase family.</text>
</comment>
<evidence type="ECO:0000313" key="14">
    <source>
        <dbReference type="EMBL" id="KAK7541818.1"/>
    </source>
</evidence>
<comment type="caution">
    <text evidence="14">The sequence shown here is derived from an EMBL/GenBank/DDBJ whole genome shotgun (WGS) entry which is preliminary data.</text>
</comment>
<dbReference type="SUPFAM" id="SSF53597">
    <property type="entry name" value="Dihydrofolate reductase-like"/>
    <property type="match status" value="1"/>
</dbReference>
<sequence>MANPQQAPPLSRDALSFPEALAAPLSPYLPPTTSTPSSNPTKPFTTLTFATSLDSSLSLAPGTRTALSGPLSKAMTHHLRSVHDAILIGAGTALADDPSLNCRIAGVGGYGDGSEPPLHRQPRPVVVDARGRWDWCPDEGRDEAKVLQLARQGRGRAPWVLVAEGVAAGLEEEEKKRVLEEAGGRVFGVRVGEDGSMAWRDVLALLAREGVGSVMIEGGAGVINQLLEPCNMALVDSVIVTIAPTWLGRGGVVVSPPRRTDQEGEAVSAARLSDVKWCPMGEDVVLCGRLSV</sequence>
<gene>
    <name evidence="14" type="ORF">IWX46DRAFT_174467</name>
</gene>
<name>A0ABR1M2S7_9PEZI</name>
<dbReference type="InterPro" id="IPR002734">
    <property type="entry name" value="RibDG_C"/>
</dbReference>
<evidence type="ECO:0000256" key="8">
    <source>
        <dbReference type="ARBA" id="ARBA00023002"/>
    </source>
</evidence>
<comment type="catalytic activity">
    <reaction evidence="11">
        <text>2,5-diamino-6-(1-D-ribitylamino)pyrimidin-4(3H)-one 5'-phosphate + NAD(+) = 2,5-diamino-6-(1-D-ribosylamino)pyrimidin-4(3H)-one 5'-phosphate + NADH + H(+)</text>
        <dbReference type="Rhea" id="RHEA:27274"/>
        <dbReference type="ChEBI" id="CHEBI:15378"/>
        <dbReference type="ChEBI" id="CHEBI:57540"/>
        <dbReference type="ChEBI" id="CHEBI:57945"/>
        <dbReference type="ChEBI" id="CHEBI:58890"/>
        <dbReference type="ChEBI" id="CHEBI:59545"/>
        <dbReference type="EC" id="1.1.1.302"/>
    </reaction>
</comment>
<comment type="catalytic activity">
    <reaction evidence="12">
        <text>2,5-diamino-6-(1-D-ribitylamino)pyrimidin-4(3H)-one 5'-phosphate + NADP(+) = 2,5-diamino-6-(1-D-ribosylamino)pyrimidin-4(3H)-one 5'-phosphate + NADPH + H(+)</text>
        <dbReference type="Rhea" id="RHEA:27278"/>
        <dbReference type="ChEBI" id="CHEBI:15378"/>
        <dbReference type="ChEBI" id="CHEBI:57783"/>
        <dbReference type="ChEBI" id="CHEBI:58349"/>
        <dbReference type="ChEBI" id="CHEBI:58890"/>
        <dbReference type="ChEBI" id="CHEBI:59545"/>
        <dbReference type="EC" id="1.1.1.302"/>
    </reaction>
</comment>
<dbReference type="Pfam" id="PF01872">
    <property type="entry name" value="RibD_C"/>
    <property type="match status" value="1"/>
</dbReference>
<accession>A0ABR1M2S7</accession>
<feature type="domain" description="Bacterial bifunctional deaminase-reductase C-terminal" evidence="13">
    <location>
        <begin position="43"/>
        <end position="286"/>
    </location>
</feature>
<protein>
    <recommendedName>
        <fullName evidence="5">2,5-diamino-6-ribosylamino-4(3H)-pyrimidinone 5'-phosphate reductase</fullName>
        <ecNumber evidence="4">1.1.1.302</ecNumber>
    </recommendedName>
    <alternativeName>
        <fullName evidence="10">2,5-diamino-6-(5-phospho-D-ribosylamino)pyrimidin-4(3H)-one reductase</fullName>
    </alternativeName>
    <alternativeName>
        <fullName evidence="9">2,5-diamino-6-ribitylamino-4(3H)-pyrimidinone 5'-phosphate synthase</fullName>
    </alternativeName>
</protein>
<evidence type="ECO:0000313" key="15">
    <source>
        <dbReference type="Proteomes" id="UP001365128"/>
    </source>
</evidence>
<evidence type="ECO:0000256" key="9">
    <source>
        <dbReference type="ARBA" id="ARBA00030073"/>
    </source>
</evidence>
<evidence type="ECO:0000256" key="1">
    <source>
        <dbReference type="ARBA" id="ARBA00003555"/>
    </source>
</evidence>
<comment type="pathway">
    <text evidence="2">Cofactor biosynthesis; riboflavin biosynthesis.</text>
</comment>
<organism evidence="14 15">
    <name type="scientific">Phyllosticta citricarpa</name>
    <dbReference type="NCBI Taxonomy" id="55181"/>
    <lineage>
        <taxon>Eukaryota</taxon>
        <taxon>Fungi</taxon>
        <taxon>Dikarya</taxon>
        <taxon>Ascomycota</taxon>
        <taxon>Pezizomycotina</taxon>
        <taxon>Dothideomycetes</taxon>
        <taxon>Dothideomycetes incertae sedis</taxon>
        <taxon>Botryosphaeriales</taxon>
        <taxon>Phyllostictaceae</taxon>
        <taxon>Phyllosticta</taxon>
    </lineage>
</organism>
<evidence type="ECO:0000259" key="13">
    <source>
        <dbReference type="Pfam" id="PF01872"/>
    </source>
</evidence>
<keyword evidence="15" id="KW-1185">Reference proteome</keyword>
<dbReference type="InterPro" id="IPR024072">
    <property type="entry name" value="DHFR-like_dom_sf"/>
</dbReference>
<keyword evidence="8" id="KW-0560">Oxidoreductase</keyword>
<dbReference type="Proteomes" id="UP001365128">
    <property type="component" value="Unassembled WGS sequence"/>
</dbReference>
<dbReference type="InterPro" id="IPR050765">
    <property type="entry name" value="Riboflavin_Biosynth_HTPR"/>
</dbReference>
<dbReference type="PANTHER" id="PTHR38011">
    <property type="entry name" value="DIHYDROFOLATE REDUCTASE FAMILY PROTEIN (AFU_ORTHOLOGUE AFUA_8G06820)"/>
    <property type="match status" value="1"/>
</dbReference>
<dbReference type="Gene3D" id="3.40.430.10">
    <property type="entry name" value="Dihydrofolate Reductase, subunit A"/>
    <property type="match status" value="1"/>
</dbReference>
<dbReference type="EC" id="1.1.1.302" evidence="4"/>
<evidence type="ECO:0000256" key="6">
    <source>
        <dbReference type="ARBA" id="ARBA00022619"/>
    </source>
</evidence>
<evidence type="ECO:0000256" key="5">
    <source>
        <dbReference type="ARBA" id="ARBA00015035"/>
    </source>
</evidence>
<evidence type="ECO:0000256" key="3">
    <source>
        <dbReference type="ARBA" id="ARBA00009723"/>
    </source>
</evidence>
<evidence type="ECO:0000256" key="4">
    <source>
        <dbReference type="ARBA" id="ARBA00012851"/>
    </source>
</evidence>
<reference evidence="14 15" key="1">
    <citation type="submission" date="2024-04" db="EMBL/GenBank/DDBJ databases">
        <title>Phyllosticta paracitricarpa is synonymous to the EU quarantine fungus P. citricarpa based on phylogenomic analyses.</title>
        <authorList>
            <consortium name="Lawrence Berkeley National Laboratory"/>
            <person name="Van Ingen-Buijs V.A."/>
            <person name="Van Westerhoven A.C."/>
            <person name="Haridas S."/>
            <person name="Skiadas P."/>
            <person name="Martin F."/>
            <person name="Groenewald J.Z."/>
            <person name="Crous P.W."/>
            <person name="Seidl M.F."/>
        </authorList>
    </citation>
    <scope>NUCLEOTIDE SEQUENCE [LARGE SCALE GENOMIC DNA]</scope>
    <source>
        <strain evidence="14 15">CBS 122670</strain>
    </source>
</reference>
<dbReference type="EMBL" id="JBBPDW010000023">
    <property type="protein sequence ID" value="KAK7541818.1"/>
    <property type="molecule type" value="Genomic_DNA"/>
</dbReference>